<evidence type="ECO:0000256" key="8">
    <source>
        <dbReference type="ARBA" id="ARBA00042574"/>
    </source>
</evidence>
<evidence type="ECO:0000313" key="13">
    <source>
        <dbReference type="EMBL" id="KAH3892497.1"/>
    </source>
</evidence>
<dbReference type="Pfam" id="PF04577">
    <property type="entry name" value="Glyco_transf_61"/>
    <property type="match status" value="1"/>
</dbReference>
<keyword evidence="6" id="KW-0325">Glycoprotein</keyword>
<feature type="domain" description="Glycosyltransferase 61 catalytic" evidence="12">
    <location>
        <begin position="330"/>
        <end position="433"/>
    </location>
</feature>
<gene>
    <name evidence="13" type="ORF">DPMN_016615</name>
</gene>
<evidence type="ECO:0000256" key="11">
    <source>
        <dbReference type="SAM" id="SignalP"/>
    </source>
</evidence>
<dbReference type="InterPro" id="IPR007657">
    <property type="entry name" value="Glycosyltransferase_61"/>
</dbReference>
<dbReference type="EMBL" id="JAIWYP010000001">
    <property type="protein sequence ID" value="KAH3892497.1"/>
    <property type="molecule type" value="Genomic_DNA"/>
</dbReference>
<comment type="catalytic activity">
    <reaction evidence="10">
        <text>L-threonyl-[protein] + UDP-N-acetyl-alpha-D-glucosamine = 3-O-(N-acetyl-beta-D-glucosaminyl)-L-threonyl-[protein] + UDP + H(+)</text>
        <dbReference type="Rhea" id="RHEA:48908"/>
        <dbReference type="Rhea" id="RHEA-COMP:11060"/>
        <dbReference type="Rhea" id="RHEA-COMP:12252"/>
        <dbReference type="ChEBI" id="CHEBI:15378"/>
        <dbReference type="ChEBI" id="CHEBI:30013"/>
        <dbReference type="ChEBI" id="CHEBI:57705"/>
        <dbReference type="ChEBI" id="CHEBI:58223"/>
        <dbReference type="ChEBI" id="CHEBI:90840"/>
        <dbReference type="EC" id="2.4.1.255"/>
    </reaction>
</comment>
<organism evidence="13 14">
    <name type="scientific">Dreissena polymorpha</name>
    <name type="common">Zebra mussel</name>
    <name type="synonym">Mytilus polymorpha</name>
    <dbReference type="NCBI Taxonomy" id="45954"/>
    <lineage>
        <taxon>Eukaryota</taxon>
        <taxon>Metazoa</taxon>
        <taxon>Spiralia</taxon>
        <taxon>Lophotrochozoa</taxon>
        <taxon>Mollusca</taxon>
        <taxon>Bivalvia</taxon>
        <taxon>Autobranchia</taxon>
        <taxon>Heteroconchia</taxon>
        <taxon>Euheterodonta</taxon>
        <taxon>Imparidentia</taxon>
        <taxon>Neoheterodontei</taxon>
        <taxon>Myida</taxon>
        <taxon>Dreissenoidea</taxon>
        <taxon>Dreissenidae</taxon>
        <taxon>Dreissena</taxon>
    </lineage>
</organism>
<dbReference type="AlphaFoldDB" id="A0A9D4NFZ4"/>
<evidence type="ECO:0000256" key="3">
    <source>
        <dbReference type="ARBA" id="ARBA00022679"/>
    </source>
</evidence>
<evidence type="ECO:0000256" key="1">
    <source>
        <dbReference type="ARBA" id="ARBA00011970"/>
    </source>
</evidence>
<evidence type="ECO:0000256" key="5">
    <source>
        <dbReference type="ARBA" id="ARBA00022824"/>
    </source>
</evidence>
<name>A0A9D4NFZ4_DREPO</name>
<evidence type="ECO:0000259" key="12">
    <source>
        <dbReference type="Pfam" id="PF04577"/>
    </source>
</evidence>
<sequence>MRWPFWWLYHSLTLTLLLFTNGYHSYDWASINLPVLHVPYYFTNNPHVADLCRTDESCPYKSALSEDRCWGYEQDCPVTNRLSQPTCPDPSRGWAQAKEDQLAQFWKGADFGYVLERRNEMTVYCAPETEEDSLLECAKYARYCRAKNIYLDFRKADFSGTENFKDDFLKSGEIGGHCRLDSSGLKSQSEHKYALQSWYSEVEHFTSLPFRPLDSKNCDVIIDKPVMFMKLDAGVNMFHHYCDFINFYTSQHLNNSFTQDMYMINWDTSMRPYNDLFKETFDAFTSHPMQYIKDFQNKRVCIKDAVFPLLPRMRWGMFYNMPLIPGCYSSSLFQAFSAHLVHRLHIPQEGPLGEKIRITLLDRDTKYRNVMNQNELVAALKTVGEYDVRVVVYKYRELPFLEQVKVSHNSDVFISMHGAGLTHMLFQPDWGAVIELFHCGDPNCYLDLARLRGLKYFTWEKMDKLTQEDEGHHPQLGAHQKFTNYGFEIVEFMRLVAMAADHVRSHPAFIAAKRSCNHSLPKDEL</sequence>
<protein>
    <recommendedName>
        <fullName evidence="7">EGF domain-specific O-linked N-acetylglucosamine transferase</fullName>
        <ecNumber evidence="1">2.4.1.255</ecNumber>
    </recommendedName>
    <alternativeName>
        <fullName evidence="8">Extracellular O-linked N-acetylglucosamine transferase</fullName>
    </alternativeName>
</protein>
<keyword evidence="5" id="KW-0256">Endoplasmic reticulum</keyword>
<proteinExistence type="predicted"/>
<dbReference type="GO" id="GO:0097363">
    <property type="term" value="F:protein O-acetylglucosaminyltransferase activity"/>
    <property type="evidence" value="ECO:0007669"/>
    <property type="project" value="UniProtKB-EC"/>
</dbReference>
<evidence type="ECO:0000256" key="2">
    <source>
        <dbReference type="ARBA" id="ARBA00022676"/>
    </source>
</evidence>
<dbReference type="EC" id="2.4.1.255" evidence="1"/>
<evidence type="ECO:0000256" key="6">
    <source>
        <dbReference type="ARBA" id="ARBA00023180"/>
    </source>
</evidence>
<dbReference type="InterPro" id="IPR049625">
    <property type="entry name" value="Glyco_transf_61_cat"/>
</dbReference>
<accession>A0A9D4NFZ4</accession>
<feature type="chain" id="PRO_5038613589" description="EGF domain-specific O-linked N-acetylglucosamine transferase" evidence="11">
    <location>
        <begin position="23"/>
        <end position="525"/>
    </location>
</feature>
<evidence type="ECO:0000256" key="10">
    <source>
        <dbReference type="ARBA" id="ARBA00049432"/>
    </source>
</evidence>
<comment type="caution">
    <text evidence="13">The sequence shown here is derived from an EMBL/GenBank/DDBJ whole genome shotgun (WGS) entry which is preliminary data.</text>
</comment>
<dbReference type="GO" id="GO:0005788">
    <property type="term" value="C:endoplasmic reticulum lumen"/>
    <property type="evidence" value="ECO:0007669"/>
    <property type="project" value="TreeGrafter"/>
</dbReference>
<dbReference type="Proteomes" id="UP000828390">
    <property type="component" value="Unassembled WGS sequence"/>
</dbReference>
<evidence type="ECO:0000256" key="7">
    <source>
        <dbReference type="ARBA" id="ARBA00040944"/>
    </source>
</evidence>
<dbReference type="PANTHER" id="PTHR20961">
    <property type="entry name" value="GLYCOSYLTRANSFERASE"/>
    <property type="match status" value="1"/>
</dbReference>
<dbReference type="OrthoDB" id="529273at2759"/>
<reference evidence="13" key="1">
    <citation type="journal article" date="2019" name="bioRxiv">
        <title>The Genome of the Zebra Mussel, Dreissena polymorpha: A Resource for Invasive Species Research.</title>
        <authorList>
            <person name="McCartney M.A."/>
            <person name="Auch B."/>
            <person name="Kono T."/>
            <person name="Mallez S."/>
            <person name="Zhang Y."/>
            <person name="Obille A."/>
            <person name="Becker A."/>
            <person name="Abrahante J.E."/>
            <person name="Garbe J."/>
            <person name="Badalamenti J.P."/>
            <person name="Herman A."/>
            <person name="Mangelson H."/>
            <person name="Liachko I."/>
            <person name="Sullivan S."/>
            <person name="Sone E.D."/>
            <person name="Koren S."/>
            <person name="Silverstein K.A.T."/>
            <person name="Beckman K.B."/>
            <person name="Gohl D.M."/>
        </authorList>
    </citation>
    <scope>NUCLEOTIDE SEQUENCE</scope>
    <source>
        <strain evidence="13">Duluth1</strain>
        <tissue evidence="13">Whole animal</tissue>
    </source>
</reference>
<keyword evidence="2" id="KW-0328">Glycosyltransferase</keyword>
<feature type="signal peptide" evidence="11">
    <location>
        <begin position="1"/>
        <end position="22"/>
    </location>
</feature>
<evidence type="ECO:0000256" key="4">
    <source>
        <dbReference type="ARBA" id="ARBA00022729"/>
    </source>
</evidence>
<evidence type="ECO:0000313" key="14">
    <source>
        <dbReference type="Proteomes" id="UP000828390"/>
    </source>
</evidence>
<keyword evidence="4 11" id="KW-0732">Signal</keyword>
<comment type="catalytic activity">
    <reaction evidence="9">
        <text>L-seryl-[protein] + UDP-N-acetyl-alpha-D-glucosamine = 3-O-(N-acetyl-beta-D-glucosaminyl)-L-seryl-[protein] + UDP + H(+)</text>
        <dbReference type="Rhea" id="RHEA:48904"/>
        <dbReference type="Rhea" id="RHEA-COMP:9863"/>
        <dbReference type="Rhea" id="RHEA-COMP:12251"/>
        <dbReference type="ChEBI" id="CHEBI:15378"/>
        <dbReference type="ChEBI" id="CHEBI:29999"/>
        <dbReference type="ChEBI" id="CHEBI:57705"/>
        <dbReference type="ChEBI" id="CHEBI:58223"/>
        <dbReference type="ChEBI" id="CHEBI:90838"/>
        <dbReference type="EC" id="2.4.1.255"/>
    </reaction>
</comment>
<keyword evidence="14" id="KW-1185">Reference proteome</keyword>
<dbReference type="PANTHER" id="PTHR20961:SF148">
    <property type="entry name" value="EGF DOMAIN-SPECIFIC O-LINKED N-ACETYLGLUCOSAMINE TRANSFERASE"/>
    <property type="match status" value="1"/>
</dbReference>
<keyword evidence="3" id="KW-0808">Transferase</keyword>
<reference evidence="13" key="2">
    <citation type="submission" date="2020-11" db="EMBL/GenBank/DDBJ databases">
        <authorList>
            <person name="McCartney M.A."/>
            <person name="Auch B."/>
            <person name="Kono T."/>
            <person name="Mallez S."/>
            <person name="Becker A."/>
            <person name="Gohl D.M."/>
            <person name="Silverstein K.A.T."/>
            <person name="Koren S."/>
            <person name="Bechman K.B."/>
            <person name="Herman A."/>
            <person name="Abrahante J.E."/>
            <person name="Garbe J."/>
        </authorList>
    </citation>
    <scope>NUCLEOTIDE SEQUENCE</scope>
    <source>
        <strain evidence="13">Duluth1</strain>
        <tissue evidence="13">Whole animal</tissue>
    </source>
</reference>
<evidence type="ECO:0000256" key="9">
    <source>
        <dbReference type="ARBA" id="ARBA00048317"/>
    </source>
</evidence>